<keyword evidence="2" id="KW-1185">Reference proteome</keyword>
<reference evidence="1" key="1">
    <citation type="submission" date="2015-06" db="EMBL/GenBank/DDBJ databases">
        <authorList>
            <person name="Nguyen H."/>
        </authorList>
    </citation>
    <scope>NUCLEOTIDE SEQUENCE</scope>
    <source>
        <strain evidence="1">DAOM 180753</strain>
    </source>
</reference>
<dbReference type="Proteomes" id="UP001227192">
    <property type="component" value="Unassembled WGS sequence"/>
</dbReference>
<protein>
    <submittedName>
        <fullName evidence="1">Uncharacterized protein</fullName>
    </submittedName>
</protein>
<reference evidence="1" key="2">
    <citation type="journal article" date="2016" name="Fungal Biol.">
        <title>Ochratoxin A production by Penicillium thymicola.</title>
        <authorList>
            <person name="Nguyen H.D.T."/>
            <person name="McMullin D.R."/>
            <person name="Ponomareva E."/>
            <person name="Riley R."/>
            <person name="Pomraning K.R."/>
            <person name="Baker S.E."/>
            <person name="Seifert K.A."/>
        </authorList>
    </citation>
    <scope>NUCLEOTIDE SEQUENCE</scope>
    <source>
        <strain evidence="1">DAOM 180753</strain>
    </source>
</reference>
<evidence type="ECO:0000313" key="2">
    <source>
        <dbReference type="Proteomes" id="UP001227192"/>
    </source>
</evidence>
<name>A0AAI9T840_PENTH</name>
<dbReference type="EMBL" id="LACB01000633">
    <property type="protein sequence ID" value="KAJ9482031.1"/>
    <property type="molecule type" value="Genomic_DNA"/>
</dbReference>
<organism evidence="1 2">
    <name type="scientific">Penicillium thymicola</name>
    <dbReference type="NCBI Taxonomy" id="293382"/>
    <lineage>
        <taxon>Eukaryota</taxon>
        <taxon>Fungi</taxon>
        <taxon>Dikarya</taxon>
        <taxon>Ascomycota</taxon>
        <taxon>Pezizomycotina</taxon>
        <taxon>Eurotiomycetes</taxon>
        <taxon>Eurotiomycetidae</taxon>
        <taxon>Eurotiales</taxon>
        <taxon>Aspergillaceae</taxon>
        <taxon>Penicillium</taxon>
    </lineage>
</organism>
<comment type="caution">
    <text evidence="1">The sequence shown here is derived from an EMBL/GenBank/DDBJ whole genome shotgun (WGS) entry which is preliminary data.</text>
</comment>
<dbReference type="AlphaFoldDB" id="A0AAI9T840"/>
<proteinExistence type="predicted"/>
<gene>
    <name evidence="1" type="ORF">VN97_g11416</name>
</gene>
<sequence length="99" mass="11496">MAPQTRFQSIARCGRELVKFYSILIREEEWEIDILNIRPFALGLYQGRELFLQDSNRNVILLNLDIQCLGIFRDETPILLANALTTSKIRRPLALTSNF</sequence>
<accession>A0AAI9T840</accession>
<evidence type="ECO:0000313" key="1">
    <source>
        <dbReference type="EMBL" id="KAJ9482031.1"/>
    </source>
</evidence>